<dbReference type="PROSITE" id="PS01124">
    <property type="entry name" value="HTH_ARAC_FAMILY_2"/>
    <property type="match status" value="1"/>
</dbReference>
<dbReference type="AlphaFoldDB" id="A0A2U8WVA6"/>
<dbReference type="InterPro" id="IPR009057">
    <property type="entry name" value="Homeodomain-like_sf"/>
</dbReference>
<protein>
    <submittedName>
        <fullName evidence="5">AraC family transcriptional regulator</fullName>
    </submittedName>
</protein>
<reference evidence="5 6" key="1">
    <citation type="submission" date="2018-05" db="EMBL/GenBank/DDBJ databases">
        <title>Complete Genome Sequence of Methylobacterium sp. 17Sr1-28.</title>
        <authorList>
            <person name="Srinivasan S."/>
        </authorList>
    </citation>
    <scope>NUCLEOTIDE SEQUENCE [LARGE SCALE GENOMIC DNA]</scope>
    <source>
        <strain evidence="5 6">17Sr1-28</strain>
    </source>
</reference>
<dbReference type="SMART" id="SM00342">
    <property type="entry name" value="HTH_ARAC"/>
    <property type="match status" value="1"/>
</dbReference>
<gene>
    <name evidence="5" type="ORF">DK419_25430</name>
</gene>
<dbReference type="PRINTS" id="PR00032">
    <property type="entry name" value="HTHARAC"/>
</dbReference>
<dbReference type="GO" id="GO:0043565">
    <property type="term" value="F:sequence-specific DNA binding"/>
    <property type="evidence" value="ECO:0007669"/>
    <property type="project" value="InterPro"/>
</dbReference>
<dbReference type="OrthoDB" id="9793400at2"/>
<evidence type="ECO:0000256" key="3">
    <source>
        <dbReference type="ARBA" id="ARBA00023163"/>
    </source>
</evidence>
<dbReference type="Pfam" id="PF12833">
    <property type="entry name" value="HTH_18"/>
    <property type="match status" value="1"/>
</dbReference>
<feature type="domain" description="HTH araC/xylS-type" evidence="4">
    <location>
        <begin position="189"/>
        <end position="307"/>
    </location>
</feature>
<evidence type="ECO:0000256" key="1">
    <source>
        <dbReference type="ARBA" id="ARBA00023015"/>
    </source>
</evidence>
<organism evidence="5 6">
    <name type="scientific">Methylobacterium terrae</name>
    <dbReference type="NCBI Taxonomy" id="2202827"/>
    <lineage>
        <taxon>Bacteria</taxon>
        <taxon>Pseudomonadati</taxon>
        <taxon>Pseudomonadota</taxon>
        <taxon>Alphaproteobacteria</taxon>
        <taxon>Hyphomicrobiales</taxon>
        <taxon>Methylobacteriaceae</taxon>
        <taxon>Methylobacterium</taxon>
    </lineage>
</organism>
<name>A0A2U8WVA6_9HYPH</name>
<dbReference type="InterPro" id="IPR020449">
    <property type="entry name" value="Tscrpt_reg_AraC-type_HTH"/>
</dbReference>
<dbReference type="Gene3D" id="1.10.10.60">
    <property type="entry name" value="Homeodomain-like"/>
    <property type="match status" value="2"/>
</dbReference>
<dbReference type="EMBL" id="CP029553">
    <property type="protein sequence ID" value="AWN49276.1"/>
    <property type="molecule type" value="Genomic_DNA"/>
</dbReference>
<dbReference type="PANTHER" id="PTHR46796:SF6">
    <property type="entry name" value="ARAC SUBFAMILY"/>
    <property type="match status" value="1"/>
</dbReference>
<dbReference type="KEGG" id="mtea:DK419_25430"/>
<evidence type="ECO:0000313" key="6">
    <source>
        <dbReference type="Proteomes" id="UP000245444"/>
    </source>
</evidence>
<dbReference type="PANTHER" id="PTHR46796">
    <property type="entry name" value="HTH-TYPE TRANSCRIPTIONAL ACTIVATOR RHAS-RELATED"/>
    <property type="match status" value="1"/>
</dbReference>
<keyword evidence="6" id="KW-1185">Reference proteome</keyword>
<evidence type="ECO:0000256" key="2">
    <source>
        <dbReference type="ARBA" id="ARBA00023125"/>
    </source>
</evidence>
<dbReference type="SUPFAM" id="SSF46689">
    <property type="entry name" value="Homeodomain-like"/>
    <property type="match status" value="2"/>
</dbReference>
<proteinExistence type="predicted"/>
<dbReference type="Proteomes" id="UP000245444">
    <property type="component" value="Chromosome"/>
</dbReference>
<keyword evidence="2" id="KW-0238">DNA-binding</keyword>
<evidence type="ECO:0000313" key="5">
    <source>
        <dbReference type="EMBL" id="AWN49276.1"/>
    </source>
</evidence>
<accession>A0A2U8WVA6</accession>
<keyword evidence="1" id="KW-0805">Transcription regulation</keyword>
<dbReference type="RefSeq" id="WP_109961548.1">
    <property type="nucleotide sequence ID" value="NZ_CP029553.1"/>
</dbReference>
<dbReference type="InterPro" id="IPR018060">
    <property type="entry name" value="HTH_AraC"/>
</dbReference>
<keyword evidence="3" id="KW-0804">Transcription</keyword>
<dbReference type="GO" id="GO:0003700">
    <property type="term" value="F:DNA-binding transcription factor activity"/>
    <property type="evidence" value="ECO:0007669"/>
    <property type="project" value="InterPro"/>
</dbReference>
<evidence type="ECO:0000259" key="4">
    <source>
        <dbReference type="PROSITE" id="PS01124"/>
    </source>
</evidence>
<dbReference type="InterPro" id="IPR050204">
    <property type="entry name" value="AraC_XylS_family_regulators"/>
</dbReference>
<sequence>MTEPNPDVRDALSRTGAALLRGAEIGRGLSLAEWHNRDNRARYDRPDHHTLSLYLEGGEGVVREDGAVSGGGPDRLCLLPAGHQSRWLIGGPLRMLHLYVAPETLAYQAVSALDLDPRAVSLRELTFAEDPATAMLMRGAVLPLDWAAGADRMALGSTCHLLLHALLRRHAGPGGQRTVRGGLAPSVRRRIAELVEARLAEALTLEVLADEAGLSTFHFAKMFKASFGLAPHRYVTERRIAKAKDLLAKDLLAKDLLAKDLLGKDLRADGPTGLAEIALACGFASQSHFTRRFAQATGLTPAAWRGAA</sequence>